<dbReference type="InterPro" id="IPR000683">
    <property type="entry name" value="Gfo/Idh/MocA-like_OxRdtase_N"/>
</dbReference>
<keyword evidence="7" id="KW-1185">Reference proteome</keyword>
<feature type="region of interest" description="Disordered" evidence="3">
    <location>
        <begin position="339"/>
        <end position="362"/>
    </location>
</feature>
<comment type="similarity">
    <text evidence="1">Belongs to the Gfo/Idh/MocA family.</text>
</comment>
<dbReference type="RefSeq" id="WP_093892332.1">
    <property type="nucleotide sequence ID" value="NZ_FOQY01000072.1"/>
</dbReference>
<dbReference type="InterPro" id="IPR055170">
    <property type="entry name" value="GFO_IDH_MocA-like_dom"/>
</dbReference>
<organism evidence="6 7">
    <name type="scientific">Streptosporangium canum</name>
    <dbReference type="NCBI Taxonomy" id="324952"/>
    <lineage>
        <taxon>Bacteria</taxon>
        <taxon>Bacillati</taxon>
        <taxon>Actinomycetota</taxon>
        <taxon>Actinomycetes</taxon>
        <taxon>Streptosporangiales</taxon>
        <taxon>Streptosporangiaceae</taxon>
        <taxon>Streptosporangium</taxon>
    </lineage>
</organism>
<dbReference type="PANTHER" id="PTHR43708">
    <property type="entry name" value="CONSERVED EXPRESSED OXIDOREDUCTASE (EUROFUNG)"/>
    <property type="match status" value="1"/>
</dbReference>
<dbReference type="InterPro" id="IPR051317">
    <property type="entry name" value="Gfo/Idh/MocA_oxidoreduct"/>
</dbReference>
<keyword evidence="2" id="KW-0560">Oxidoreductase</keyword>
<evidence type="ECO:0000256" key="1">
    <source>
        <dbReference type="ARBA" id="ARBA00010928"/>
    </source>
</evidence>
<dbReference type="Pfam" id="PF22725">
    <property type="entry name" value="GFO_IDH_MocA_C3"/>
    <property type="match status" value="1"/>
</dbReference>
<dbReference type="EMBL" id="FOQY01000072">
    <property type="protein sequence ID" value="SFL20888.1"/>
    <property type="molecule type" value="Genomic_DNA"/>
</dbReference>
<reference evidence="7" key="1">
    <citation type="submission" date="2016-10" db="EMBL/GenBank/DDBJ databases">
        <authorList>
            <person name="Varghese N."/>
            <person name="Submissions S."/>
        </authorList>
    </citation>
    <scope>NUCLEOTIDE SEQUENCE [LARGE SCALE GENOMIC DNA]</scope>
    <source>
        <strain evidence="7">CGMCC 4.2126</strain>
    </source>
</reference>
<accession>A0A1I4FSQ7</accession>
<dbReference type="InterPro" id="IPR036291">
    <property type="entry name" value="NAD(P)-bd_dom_sf"/>
</dbReference>
<protein>
    <submittedName>
        <fullName evidence="6">Predicted dehydrogenase</fullName>
    </submittedName>
</protein>
<feature type="domain" description="Gfo/Idh/MocA-like oxidoreductase N-terminal" evidence="4">
    <location>
        <begin position="22"/>
        <end position="141"/>
    </location>
</feature>
<dbReference type="Proteomes" id="UP000199111">
    <property type="component" value="Unassembled WGS sequence"/>
</dbReference>
<dbReference type="Pfam" id="PF01408">
    <property type="entry name" value="GFO_IDH_MocA"/>
    <property type="match status" value="1"/>
</dbReference>
<dbReference type="GO" id="GO:0016491">
    <property type="term" value="F:oxidoreductase activity"/>
    <property type="evidence" value="ECO:0007669"/>
    <property type="project" value="UniProtKB-KW"/>
</dbReference>
<evidence type="ECO:0000259" key="4">
    <source>
        <dbReference type="Pfam" id="PF01408"/>
    </source>
</evidence>
<evidence type="ECO:0000313" key="7">
    <source>
        <dbReference type="Proteomes" id="UP000199111"/>
    </source>
</evidence>
<evidence type="ECO:0000256" key="2">
    <source>
        <dbReference type="ARBA" id="ARBA00023002"/>
    </source>
</evidence>
<dbReference type="Gene3D" id="3.30.360.10">
    <property type="entry name" value="Dihydrodipicolinate Reductase, domain 2"/>
    <property type="match status" value="1"/>
</dbReference>
<proteinExistence type="inferred from homology"/>
<dbReference type="Gene3D" id="3.40.50.720">
    <property type="entry name" value="NAD(P)-binding Rossmann-like Domain"/>
    <property type="match status" value="1"/>
</dbReference>
<evidence type="ECO:0000256" key="3">
    <source>
        <dbReference type="SAM" id="MobiDB-lite"/>
    </source>
</evidence>
<dbReference type="PANTHER" id="PTHR43708:SF5">
    <property type="entry name" value="CONSERVED EXPRESSED OXIDOREDUCTASE (EUROFUNG)-RELATED"/>
    <property type="match status" value="1"/>
</dbReference>
<gene>
    <name evidence="6" type="ORF">SAMN05216275_1724</name>
</gene>
<evidence type="ECO:0000259" key="5">
    <source>
        <dbReference type="Pfam" id="PF22725"/>
    </source>
</evidence>
<dbReference type="SUPFAM" id="SSF55347">
    <property type="entry name" value="Glyceraldehyde-3-phosphate dehydrogenase-like, C-terminal domain"/>
    <property type="match status" value="1"/>
</dbReference>
<name>A0A1I4FSQ7_9ACTN</name>
<evidence type="ECO:0000313" key="6">
    <source>
        <dbReference type="EMBL" id="SFL20888.1"/>
    </source>
</evidence>
<dbReference type="GO" id="GO:0000166">
    <property type="term" value="F:nucleotide binding"/>
    <property type="evidence" value="ECO:0007669"/>
    <property type="project" value="InterPro"/>
</dbReference>
<feature type="domain" description="GFO/IDH/MocA-like oxidoreductase" evidence="5">
    <location>
        <begin position="153"/>
        <end position="267"/>
    </location>
</feature>
<sequence>MTIHTPGRSDPVGAEATKAWPRVGLVGAGRIARTGHLPAYAAGGVPLVAVCSATRTSARDLATAWPGDRLRVHATAAELAADPDVDLIDITTPPTGRAELIASLLPYGKPLLVQKPLAYTLKEATAITNKASAAGVPIAVNQNLRWAPPQRVLNEWITAGDLGEIAHIAHVHHFGEDERTWYTDHSDYLFIDHGLHYLDLIRWHTGRDPIAVAARAIHLPGQSALCPLTYTIMLRFGGPPLVASLTLYDAARSAAAWASNWFVNGTEADAHVTYTTATLHTATGKTISRTPHGEWVPDGILAAYTAFADALAADRLPPHHAGDHLRTLAMAEAAATSARSDGTWIDVPPPDVPQRSEGDHQR</sequence>
<dbReference type="GeneID" id="96303861"/>
<dbReference type="AlphaFoldDB" id="A0A1I4FSQ7"/>
<dbReference type="SUPFAM" id="SSF51735">
    <property type="entry name" value="NAD(P)-binding Rossmann-fold domains"/>
    <property type="match status" value="1"/>
</dbReference>